<sequence length="82" mass="9586">MNRNSNAPCDDVDAVLKEFIVGVPIIGNHRTYDQLFSMLLKGRVDIALGMQREVYRFVEQQPEFRVMKMHRTPMLRVPLPKK</sequence>
<dbReference type="AlphaFoldDB" id="A0A1Y0IBP2"/>
<accession>A0A1Y0IBP2</accession>
<reference evidence="1 2" key="1">
    <citation type="submission" date="2017-05" db="EMBL/GenBank/DDBJ databases">
        <title>Genomic insights into alkan degradation activity of Oleiphilus messinensis.</title>
        <authorList>
            <person name="Kozyavkin S.A."/>
            <person name="Slesarev A.I."/>
            <person name="Golyshin P.N."/>
            <person name="Korzhenkov A."/>
            <person name="Golyshina O.N."/>
            <person name="Toshchakov S.V."/>
        </authorList>
    </citation>
    <scope>NUCLEOTIDE SEQUENCE [LARGE SCALE GENOMIC DNA]</scope>
    <source>
        <strain evidence="1 2">ME102</strain>
    </source>
</reference>
<dbReference type="KEGG" id="ome:OLMES_3943"/>
<proteinExistence type="predicted"/>
<gene>
    <name evidence="1" type="ORF">OLMES_3943</name>
</gene>
<dbReference type="OrthoDB" id="6838256at2"/>
<dbReference type="RefSeq" id="WP_087462801.1">
    <property type="nucleotide sequence ID" value="NZ_CP021425.1"/>
</dbReference>
<dbReference type="EMBL" id="CP021425">
    <property type="protein sequence ID" value="ARU57962.1"/>
    <property type="molecule type" value="Genomic_DNA"/>
</dbReference>
<evidence type="ECO:0000313" key="2">
    <source>
        <dbReference type="Proteomes" id="UP000196027"/>
    </source>
</evidence>
<organism evidence="1 2">
    <name type="scientific">Oleiphilus messinensis</name>
    <dbReference type="NCBI Taxonomy" id="141451"/>
    <lineage>
        <taxon>Bacteria</taxon>
        <taxon>Pseudomonadati</taxon>
        <taxon>Pseudomonadota</taxon>
        <taxon>Gammaproteobacteria</taxon>
        <taxon>Oceanospirillales</taxon>
        <taxon>Oleiphilaceae</taxon>
        <taxon>Oleiphilus</taxon>
    </lineage>
</organism>
<protein>
    <submittedName>
        <fullName evidence="1">Uncharacterized protein</fullName>
    </submittedName>
</protein>
<evidence type="ECO:0000313" key="1">
    <source>
        <dbReference type="EMBL" id="ARU57962.1"/>
    </source>
</evidence>
<name>A0A1Y0IBP2_9GAMM</name>
<dbReference type="Proteomes" id="UP000196027">
    <property type="component" value="Chromosome"/>
</dbReference>
<keyword evidence="2" id="KW-1185">Reference proteome</keyword>